<name>C7IVQ8_CAEEL</name>
<dbReference type="PhylomeDB" id="C7IVQ8"/>
<dbReference type="HOGENOM" id="CLU_826993_0_0_1"/>
<dbReference type="AGR" id="WB:WBGene00017586"/>
<dbReference type="CTD" id="184669"/>
<evidence type="ECO:0000313" key="3">
    <source>
        <dbReference type="Proteomes" id="UP000001940"/>
    </source>
</evidence>
<dbReference type="Proteomes" id="UP000001940">
    <property type="component" value="Chromosome II"/>
</dbReference>
<keyword evidence="3" id="KW-1185">Reference proteome</keyword>
<evidence type="ECO:0000313" key="2">
    <source>
        <dbReference type="EMBL" id="CCD69703.1"/>
    </source>
</evidence>
<accession>C7IVQ8</accession>
<feature type="compositionally biased region" description="Basic and acidic residues" evidence="1">
    <location>
        <begin position="152"/>
        <end position="173"/>
    </location>
</feature>
<dbReference type="InParanoid" id="C7IVQ8"/>
<proteinExistence type="predicted"/>
<dbReference type="PaxDb" id="6239-F19B10.4"/>
<reference evidence="2 3" key="1">
    <citation type="journal article" date="1998" name="Science">
        <title>Genome sequence of the nematode C. elegans: a platform for investigating biology.</title>
        <authorList>
            <consortium name="The C. elegans sequencing consortium"/>
            <person name="Sulson J.E."/>
            <person name="Waterston R."/>
        </authorList>
    </citation>
    <scope>NUCLEOTIDE SEQUENCE [LARGE SCALE GENOMIC DNA]</scope>
    <source>
        <strain evidence="2 3">Bristol N2</strain>
    </source>
</reference>
<organism evidence="2 3">
    <name type="scientific">Caenorhabditis elegans</name>
    <dbReference type="NCBI Taxonomy" id="6239"/>
    <lineage>
        <taxon>Eukaryota</taxon>
        <taxon>Metazoa</taxon>
        <taxon>Ecdysozoa</taxon>
        <taxon>Nematoda</taxon>
        <taxon>Chromadorea</taxon>
        <taxon>Rhabditida</taxon>
        <taxon>Rhabditina</taxon>
        <taxon>Rhabditomorpha</taxon>
        <taxon>Rhabditoidea</taxon>
        <taxon>Rhabditidae</taxon>
        <taxon>Peloderinae</taxon>
        <taxon>Caenorhabditis</taxon>
    </lineage>
</organism>
<dbReference type="RefSeq" id="NP_494606.2">
    <property type="nucleotide sequence ID" value="NM_062205.2"/>
</dbReference>
<feature type="compositionally biased region" description="Basic and acidic residues" evidence="1">
    <location>
        <begin position="269"/>
        <end position="315"/>
    </location>
</feature>
<evidence type="ECO:0000313" key="4">
    <source>
        <dbReference type="WormBase" id="F19B10.4"/>
    </source>
</evidence>
<feature type="compositionally biased region" description="Basic and acidic residues" evidence="1">
    <location>
        <begin position="239"/>
        <end position="252"/>
    </location>
</feature>
<feature type="compositionally biased region" description="Polar residues" evidence="1">
    <location>
        <begin position="178"/>
        <end position="190"/>
    </location>
</feature>
<gene>
    <name evidence="2" type="ORF">CELE_F19B10.4</name>
    <name evidence="2 4" type="ORF">F19B10.4</name>
</gene>
<evidence type="ECO:0000256" key="1">
    <source>
        <dbReference type="SAM" id="MobiDB-lite"/>
    </source>
</evidence>
<dbReference type="GeneID" id="184669"/>
<sequence length="336" mass="39264">MSDLSQLEINCAKSTELAQLEAVLQDKVHTLLDDPNQEYRRNWELQLIENTKARDAALDEAKFWKSEFRRVERLFQDMRKEYKSNDDREDEFLDKAMKELDENSLKIGKAQMQSCLQNELSALKSANNAMKTSKNGPAKEHRPENGKLSPETLDRGKEENQEGRQDLEHRGSVDSELSALTQTPSQTPADTPSDVGESFEDLLVLEDNFQQPRPKSVVLFPQLPDPHDDHNNTMSLKLRSAEKKNSELKKSLDEMKMNFKKFTREYEKEKRELEKQMDEQRQTLEQDNARNQSEYDMKMREMREELQNLERKLEARPPCCCSSQKQSEESERKEAE</sequence>
<protein>
    <submittedName>
        <fullName evidence="2">Myosin-6-like</fullName>
    </submittedName>
</protein>
<feature type="region of interest" description="Disordered" evidence="1">
    <location>
        <begin position="130"/>
        <end position="201"/>
    </location>
</feature>
<dbReference type="Bgee" id="WBGene00017586">
    <property type="expression patterns" value="Expressed in embryo and 2 other cell types or tissues"/>
</dbReference>
<dbReference type="SMR" id="C7IVQ8"/>
<feature type="compositionally biased region" description="Basic and acidic residues" evidence="1">
    <location>
        <begin position="326"/>
        <end position="336"/>
    </location>
</feature>
<feature type="region of interest" description="Disordered" evidence="1">
    <location>
        <begin position="269"/>
        <end position="336"/>
    </location>
</feature>
<dbReference type="AlphaFoldDB" id="C7IVQ8"/>
<dbReference type="EMBL" id="BX284602">
    <property type="protein sequence ID" value="CCD69703.1"/>
    <property type="molecule type" value="Genomic_DNA"/>
</dbReference>
<feature type="region of interest" description="Disordered" evidence="1">
    <location>
        <begin position="218"/>
        <end position="252"/>
    </location>
</feature>
<dbReference type="KEGG" id="cel:CELE_F19B10.4"/>
<dbReference type="WormBase" id="F19B10.4">
    <property type="protein sequence ID" value="CE44036"/>
    <property type="gene ID" value="WBGene00017586"/>
</dbReference>